<reference evidence="2" key="1">
    <citation type="journal article" date="2023" name="Nat. Plants">
        <title>Single-cell RNA sequencing provides a high-resolution roadmap for understanding the multicellular compartmentation of specialized metabolism.</title>
        <authorList>
            <person name="Sun S."/>
            <person name="Shen X."/>
            <person name="Li Y."/>
            <person name="Li Y."/>
            <person name="Wang S."/>
            <person name="Li R."/>
            <person name="Zhang H."/>
            <person name="Shen G."/>
            <person name="Guo B."/>
            <person name="Wei J."/>
            <person name="Xu J."/>
            <person name="St-Pierre B."/>
            <person name="Chen S."/>
            <person name="Sun C."/>
        </authorList>
    </citation>
    <scope>NUCLEOTIDE SEQUENCE [LARGE SCALE GENOMIC DNA]</scope>
</reference>
<organism evidence="1 2">
    <name type="scientific">Catharanthus roseus</name>
    <name type="common">Madagascar periwinkle</name>
    <name type="synonym">Vinca rosea</name>
    <dbReference type="NCBI Taxonomy" id="4058"/>
    <lineage>
        <taxon>Eukaryota</taxon>
        <taxon>Viridiplantae</taxon>
        <taxon>Streptophyta</taxon>
        <taxon>Embryophyta</taxon>
        <taxon>Tracheophyta</taxon>
        <taxon>Spermatophyta</taxon>
        <taxon>Magnoliopsida</taxon>
        <taxon>eudicotyledons</taxon>
        <taxon>Gunneridae</taxon>
        <taxon>Pentapetalae</taxon>
        <taxon>asterids</taxon>
        <taxon>lamiids</taxon>
        <taxon>Gentianales</taxon>
        <taxon>Apocynaceae</taxon>
        <taxon>Rauvolfioideae</taxon>
        <taxon>Vinceae</taxon>
        <taxon>Catharanthinae</taxon>
        <taxon>Catharanthus</taxon>
    </lineage>
</organism>
<protein>
    <submittedName>
        <fullName evidence="1">Uncharacterized protein</fullName>
    </submittedName>
</protein>
<proteinExistence type="predicted"/>
<gene>
    <name evidence="1" type="ORF">M9H77_09060</name>
</gene>
<evidence type="ECO:0000313" key="1">
    <source>
        <dbReference type="EMBL" id="KAI5678110.1"/>
    </source>
</evidence>
<dbReference type="Proteomes" id="UP001060085">
    <property type="component" value="Linkage Group LG02"/>
</dbReference>
<sequence>MGRPNTDDGLLNGQAIQCPISAYKNKGLPKQSKGSVSKGSPKYTSSKGINFTKQDDGSSSTISNNKVHYENSMYESSMTKDSTASLVSPVMMSGTLSTEEQLANLTRIV</sequence>
<name>A0ACC0BZL6_CATRO</name>
<evidence type="ECO:0000313" key="2">
    <source>
        <dbReference type="Proteomes" id="UP001060085"/>
    </source>
</evidence>
<keyword evidence="2" id="KW-1185">Reference proteome</keyword>
<dbReference type="EMBL" id="CM044702">
    <property type="protein sequence ID" value="KAI5678110.1"/>
    <property type="molecule type" value="Genomic_DNA"/>
</dbReference>
<accession>A0ACC0BZL6</accession>
<comment type="caution">
    <text evidence="1">The sequence shown here is derived from an EMBL/GenBank/DDBJ whole genome shotgun (WGS) entry which is preliminary data.</text>
</comment>